<evidence type="ECO:0000313" key="3">
    <source>
        <dbReference type="Proteomes" id="UP000095598"/>
    </source>
</evidence>
<organism evidence="2 3">
    <name type="scientific">Anaerostipes hadrus</name>
    <dbReference type="NCBI Taxonomy" id="649756"/>
    <lineage>
        <taxon>Bacteria</taxon>
        <taxon>Bacillati</taxon>
        <taxon>Bacillota</taxon>
        <taxon>Clostridia</taxon>
        <taxon>Lachnospirales</taxon>
        <taxon>Lachnospiraceae</taxon>
        <taxon>Anaerostipes</taxon>
    </lineage>
</organism>
<keyword evidence="1" id="KW-0472">Membrane</keyword>
<feature type="transmembrane region" description="Helical" evidence="1">
    <location>
        <begin position="7"/>
        <end position="23"/>
    </location>
</feature>
<name>A0A173UMF1_ANAHA</name>
<gene>
    <name evidence="2" type="ORF">ERS852425_02965</name>
</gene>
<dbReference type="EMBL" id="CYXT01000029">
    <property type="protein sequence ID" value="CUN15357.1"/>
    <property type="molecule type" value="Genomic_DNA"/>
</dbReference>
<proteinExistence type="predicted"/>
<dbReference type="AlphaFoldDB" id="A0A173UMF1"/>
<reference evidence="2 3" key="1">
    <citation type="submission" date="2015-09" db="EMBL/GenBank/DDBJ databases">
        <authorList>
            <consortium name="Pathogen Informatics"/>
        </authorList>
    </citation>
    <scope>NUCLEOTIDE SEQUENCE [LARGE SCALE GENOMIC DNA]</scope>
    <source>
        <strain evidence="2 3">2789STDY5608868</strain>
    </source>
</reference>
<sequence length="50" mass="5905">MDRVVQIIELIVMIMCCGMYFYNDIKKDHYNAIKFLVLGAIMQNLTLHLK</sequence>
<evidence type="ECO:0000256" key="1">
    <source>
        <dbReference type="SAM" id="Phobius"/>
    </source>
</evidence>
<dbReference type="Proteomes" id="UP000095598">
    <property type="component" value="Unassembled WGS sequence"/>
</dbReference>
<keyword evidence="1" id="KW-0812">Transmembrane</keyword>
<keyword evidence="1" id="KW-1133">Transmembrane helix</keyword>
<accession>A0A173UMF1</accession>
<evidence type="ECO:0000313" key="2">
    <source>
        <dbReference type="EMBL" id="CUN15357.1"/>
    </source>
</evidence>
<protein>
    <submittedName>
        <fullName evidence="2">Uncharacterized protein</fullName>
    </submittedName>
</protein>